<organism evidence="2 3">
    <name type="scientific">Euplotes crassus</name>
    <dbReference type="NCBI Taxonomy" id="5936"/>
    <lineage>
        <taxon>Eukaryota</taxon>
        <taxon>Sar</taxon>
        <taxon>Alveolata</taxon>
        <taxon>Ciliophora</taxon>
        <taxon>Intramacronucleata</taxon>
        <taxon>Spirotrichea</taxon>
        <taxon>Hypotrichia</taxon>
        <taxon>Euplotida</taxon>
        <taxon>Euplotidae</taxon>
        <taxon>Moneuplotes</taxon>
    </lineage>
</organism>
<sequence>MGNVECITNSKADEHDDKTRDNQSFAALTNDLIENLGVDPQPSSPKSPKIKQTKQTKQKKKMKLVKSSTVNFNHIEKNKTLRRKKVSSPKKMFSTPYEKKGDITELLVAEFAQRKRELRDKLSAKTIKLHRKNCRNISECDFSQG</sequence>
<protein>
    <submittedName>
        <fullName evidence="2">Uncharacterized protein</fullName>
    </submittedName>
</protein>
<evidence type="ECO:0000256" key="1">
    <source>
        <dbReference type="SAM" id="MobiDB-lite"/>
    </source>
</evidence>
<evidence type="ECO:0000313" key="2">
    <source>
        <dbReference type="EMBL" id="CAI2367690.1"/>
    </source>
</evidence>
<dbReference type="EMBL" id="CAMPGE010008804">
    <property type="protein sequence ID" value="CAI2367690.1"/>
    <property type="molecule type" value="Genomic_DNA"/>
</dbReference>
<keyword evidence="3" id="KW-1185">Reference proteome</keyword>
<feature type="compositionally biased region" description="Basic and acidic residues" evidence="1">
    <location>
        <begin position="11"/>
        <end position="21"/>
    </location>
</feature>
<evidence type="ECO:0000313" key="3">
    <source>
        <dbReference type="Proteomes" id="UP001295684"/>
    </source>
</evidence>
<dbReference type="Proteomes" id="UP001295684">
    <property type="component" value="Unassembled WGS sequence"/>
</dbReference>
<reference evidence="2" key="1">
    <citation type="submission" date="2023-07" db="EMBL/GenBank/DDBJ databases">
        <authorList>
            <consortium name="AG Swart"/>
            <person name="Singh M."/>
            <person name="Singh A."/>
            <person name="Seah K."/>
            <person name="Emmerich C."/>
        </authorList>
    </citation>
    <scope>NUCLEOTIDE SEQUENCE</scope>
    <source>
        <strain evidence="2">DP1</strain>
    </source>
</reference>
<feature type="compositionally biased region" description="Basic residues" evidence="1">
    <location>
        <begin position="48"/>
        <end position="64"/>
    </location>
</feature>
<name>A0AAD1XB23_EUPCR</name>
<feature type="compositionally biased region" description="Polar residues" evidence="1">
    <location>
        <begin position="1"/>
        <end position="10"/>
    </location>
</feature>
<feature type="region of interest" description="Disordered" evidence="1">
    <location>
        <begin position="1"/>
        <end position="23"/>
    </location>
</feature>
<proteinExistence type="predicted"/>
<dbReference type="AlphaFoldDB" id="A0AAD1XB23"/>
<comment type="caution">
    <text evidence="2">The sequence shown here is derived from an EMBL/GenBank/DDBJ whole genome shotgun (WGS) entry which is preliminary data.</text>
</comment>
<accession>A0AAD1XB23</accession>
<gene>
    <name evidence="2" type="ORF">ECRASSUSDP1_LOCUS8978</name>
</gene>
<feature type="region of interest" description="Disordered" evidence="1">
    <location>
        <begin position="35"/>
        <end position="65"/>
    </location>
</feature>